<feature type="compositionally biased region" description="Basic and acidic residues" evidence="1">
    <location>
        <begin position="29"/>
        <end position="39"/>
    </location>
</feature>
<dbReference type="OrthoDB" id="264795at2759"/>
<dbReference type="PANTHER" id="PTHR12436">
    <property type="entry name" value="80 KDA MCM3-ASSOCIATED PROTEIN"/>
    <property type="match status" value="1"/>
</dbReference>
<dbReference type="GO" id="GO:0005813">
    <property type="term" value="C:centrosome"/>
    <property type="evidence" value="ECO:0007669"/>
    <property type="project" value="TreeGrafter"/>
</dbReference>
<dbReference type="GO" id="GO:0051225">
    <property type="term" value="P:spindle assembly"/>
    <property type="evidence" value="ECO:0007669"/>
    <property type="project" value="TreeGrafter"/>
</dbReference>
<dbReference type="Pfam" id="PF03399">
    <property type="entry name" value="SAC3_GANP"/>
    <property type="match status" value="1"/>
</dbReference>
<dbReference type="KEGG" id="pvt:110090502"/>
<feature type="domain" description="SAC3/GANP/THP3 conserved" evidence="2">
    <location>
        <begin position="1"/>
        <end position="313"/>
    </location>
</feature>
<reference evidence="4" key="1">
    <citation type="submission" date="2025-08" db="UniProtKB">
        <authorList>
            <consortium name="RefSeq"/>
        </authorList>
    </citation>
    <scope>IDENTIFICATION</scope>
</reference>
<dbReference type="GO" id="GO:0051298">
    <property type="term" value="P:centrosome duplication"/>
    <property type="evidence" value="ECO:0007669"/>
    <property type="project" value="TreeGrafter"/>
</dbReference>
<protein>
    <submittedName>
        <fullName evidence="4">SAC3 domain-containing protein 1</fullName>
    </submittedName>
</protein>
<dbReference type="AlphaFoldDB" id="A0A6J0VAB4"/>
<name>A0A6J0VAB4_9SAUR</name>
<keyword evidence="3" id="KW-1185">Reference proteome</keyword>
<accession>A0A6J0VAB4</accession>
<dbReference type="Gene3D" id="1.25.40.990">
    <property type="match status" value="1"/>
</dbReference>
<dbReference type="CTD" id="29901"/>
<dbReference type="GO" id="GO:0005634">
    <property type="term" value="C:nucleus"/>
    <property type="evidence" value="ECO:0007669"/>
    <property type="project" value="TreeGrafter"/>
</dbReference>
<evidence type="ECO:0000256" key="1">
    <source>
        <dbReference type="SAM" id="MobiDB-lite"/>
    </source>
</evidence>
<dbReference type="RefSeq" id="XP_020669786.2">
    <property type="nucleotide sequence ID" value="XM_020814127.2"/>
</dbReference>
<proteinExistence type="predicted"/>
<dbReference type="InterPro" id="IPR045107">
    <property type="entry name" value="SAC3/GANP/THP3"/>
</dbReference>
<dbReference type="GeneID" id="110090502"/>
<dbReference type="Proteomes" id="UP001652642">
    <property type="component" value="Chromosome 15"/>
</dbReference>
<feature type="region of interest" description="Disordered" evidence="1">
    <location>
        <begin position="1"/>
        <end position="56"/>
    </location>
</feature>
<dbReference type="PANTHER" id="PTHR12436:SF38">
    <property type="entry name" value="SAC3 DOMAIN-CONTAINING PROTEIN 1"/>
    <property type="match status" value="1"/>
</dbReference>
<organism evidence="3 4">
    <name type="scientific">Pogona vitticeps</name>
    <name type="common">central bearded dragon</name>
    <dbReference type="NCBI Taxonomy" id="103695"/>
    <lineage>
        <taxon>Eukaryota</taxon>
        <taxon>Metazoa</taxon>
        <taxon>Chordata</taxon>
        <taxon>Craniata</taxon>
        <taxon>Vertebrata</taxon>
        <taxon>Euteleostomi</taxon>
        <taxon>Lepidosauria</taxon>
        <taxon>Squamata</taxon>
        <taxon>Bifurcata</taxon>
        <taxon>Unidentata</taxon>
        <taxon>Episquamata</taxon>
        <taxon>Toxicofera</taxon>
        <taxon>Iguania</taxon>
        <taxon>Acrodonta</taxon>
        <taxon>Agamidae</taxon>
        <taxon>Amphibolurinae</taxon>
        <taxon>Pogona</taxon>
    </lineage>
</organism>
<dbReference type="GO" id="GO:0005819">
    <property type="term" value="C:spindle"/>
    <property type="evidence" value="ECO:0007669"/>
    <property type="project" value="TreeGrafter"/>
</dbReference>
<dbReference type="InParanoid" id="A0A6J0VAB4"/>
<evidence type="ECO:0000259" key="2">
    <source>
        <dbReference type="Pfam" id="PF03399"/>
    </source>
</evidence>
<evidence type="ECO:0000313" key="3">
    <source>
        <dbReference type="Proteomes" id="UP001652642"/>
    </source>
</evidence>
<dbReference type="InterPro" id="IPR005062">
    <property type="entry name" value="SAC3/GANP/THP3_conserved"/>
</dbReference>
<sequence length="357" mass="39752">MCPPAEFALRSRQGRLHRLELAPPPPGRPDPERAVKEYSRPAAGKPPPAPSELRPPAVLLATVRHLLALAEEEDDEDDKKKEGAPAAAGRVSSWERGAFVADRLRAVRLDVTVQRLSGRPAAALLERALVYLLHAGHHHHQQQQRLEEAPAGFDAHLHRGHVQETFAALRRAYRQAEEEEEEEGGPPLPSQARFQALFLLYHLGSTEALWQTLQLPEEVRTSPELRTALAINGAFLERNFARFFRLARALPYLPSCALHQHLGSVRRLALMTFSSGFSARNCRYPLPRLARLLAMDDLEEAAELCRAHGLAVTEGSVVFQKSSFKDCSPRTARTDGLLVEGKREKVTLLELSEKICS</sequence>
<gene>
    <name evidence="4" type="primary">SAC3D1</name>
</gene>
<evidence type="ECO:0000313" key="4">
    <source>
        <dbReference type="RefSeq" id="XP_020669786.2"/>
    </source>
</evidence>
<feature type="region of interest" description="Disordered" evidence="1">
    <location>
        <begin position="70"/>
        <end position="91"/>
    </location>
</feature>